<name>A0A5B9GHD8_9PROT</name>
<accession>A0A5B9GHD8</accession>
<dbReference type="Pfam" id="PF15611">
    <property type="entry name" value="EH_Signature"/>
    <property type="match status" value="1"/>
</dbReference>
<dbReference type="Proteomes" id="UP000287027">
    <property type="component" value="Chromosome"/>
</dbReference>
<evidence type="ECO:0000313" key="2">
    <source>
        <dbReference type="EMBL" id="QEE85562.1"/>
    </source>
</evidence>
<dbReference type="EMBL" id="CP042808">
    <property type="protein sequence ID" value="QEE85562.1"/>
    <property type="molecule type" value="Genomic_DNA"/>
</dbReference>
<dbReference type="KEGG" id="aoy:EOV40_007450"/>
<feature type="domain" description="Zorya protein ZorC EH" evidence="1">
    <location>
        <begin position="144"/>
        <end position="473"/>
    </location>
</feature>
<sequence>MAKCGQLHLIIQLQEKPKIAGSIYGLSCTSQPAQKKSNISGPPLWMLLMGKVKENGNTQTPLSEQLANMVPLRLPPPPNFENILRTIRCVLDRFDDLPTITPERSPIGILREMLRHIQTNNWHGVPLSFVIQSAGFAFSPEFRDNSEFASIRSFLLKELDASTRSGFINPMVRVYMESFDPAARQTHELAAALQRNRARIGPHWQDLISHIPDLFDPRTAPETIAAQMDTMDDPWHGLRAMGLRQPHAPGLMDFAHLAFVRRIAPRLRQKREINRLLDWLRPDGQALRQTGAGAAINALLVPWRQKRPPKEIASLLTDHLTEFYGHPKASRHPVWNEVDPELEKTFLLWLMRADFRFLFQILAEVEHGHMWSDREEFWETMLEQESVDELWVAFNEEGYHTALEKLPSNTREDSLRFGRQTGEKDKSLLLMRIGKKIVIEGTYNFKLHIFDADAPGTPQLYKARYDVADIRRRSCLDSFAHLGDWQSRAHRSVLS</sequence>
<evidence type="ECO:0000259" key="1">
    <source>
        <dbReference type="Pfam" id="PF15611"/>
    </source>
</evidence>
<keyword evidence="3" id="KW-1185">Reference proteome</keyword>
<dbReference type="InterPro" id="IPR028943">
    <property type="entry name" value="ZorC_EH_Signature_dom"/>
</dbReference>
<reference evidence="2 3" key="1">
    <citation type="submission" date="2019-08" db="EMBL/GenBank/DDBJ databases">
        <title>Acetobacter oryzioeni sp. nov., isolated from Korean rice wine vinegar.</title>
        <authorList>
            <person name="Baek J.H."/>
            <person name="Kim K.H."/>
            <person name="Jeon C.O."/>
            <person name="Han D.M."/>
        </authorList>
    </citation>
    <scope>NUCLEOTIDE SEQUENCE [LARGE SCALE GENOMIC DNA]</scope>
    <source>
        <strain evidence="2 3">B6</strain>
    </source>
</reference>
<organism evidence="2 3">
    <name type="scientific">Acetobacter oryzoeni</name>
    <dbReference type="NCBI Taxonomy" id="2500548"/>
    <lineage>
        <taxon>Bacteria</taxon>
        <taxon>Pseudomonadati</taxon>
        <taxon>Pseudomonadota</taxon>
        <taxon>Alphaproteobacteria</taxon>
        <taxon>Acetobacterales</taxon>
        <taxon>Acetobacteraceae</taxon>
        <taxon>Acetobacter</taxon>
    </lineage>
</organism>
<evidence type="ECO:0000313" key="3">
    <source>
        <dbReference type="Proteomes" id="UP000287027"/>
    </source>
</evidence>
<proteinExistence type="predicted"/>
<dbReference type="AlphaFoldDB" id="A0A5B9GHD8"/>
<protein>
    <recommendedName>
        <fullName evidence="1">Zorya protein ZorC EH domain-containing protein</fullName>
    </recommendedName>
</protein>
<gene>
    <name evidence="2" type="ORF">EOV40_007450</name>
</gene>